<feature type="transmembrane region" description="Helical" evidence="8">
    <location>
        <begin position="82"/>
        <end position="102"/>
    </location>
</feature>
<evidence type="ECO:0000313" key="10">
    <source>
        <dbReference type="EMBL" id="MFD2671729.1"/>
    </source>
</evidence>
<keyword evidence="11" id="KW-1185">Reference proteome</keyword>
<evidence type="ECO:0000256" key="8">
    <source>
        <dbReference type="SAM" id="Phobius"/>
    </source>
</evidence>
<feature type="transmembrane region" description="Helical" evidence="8">
    <location>
        <begin position="232"/>
        <end position="255"/>
    </location>
</feature>
<feature type="transmembrane region" description="Helical" evidence="8">
    <location>
        <begin position="42"/>
        <end position="61"/>
    </location>
</feature>
<evidence type="ECO:0000256" key="5">
    <source>
        <dbReference type="ARBA" id="ARBA00022989"/>
    </source>
</evidence>
<feature type="transmembrane region" description="Helical" evidence="8">
    <location>
        <begin position="352"/>
        <end position="373"/>
    </location>
</feature>
<dbReference type="RefSeq" id="WP_379929203.1">
    <property type="nucleotide sequence ID" value="NZ_JBHUMM010000014.1"/>
</dbReference>
<keyword evidence="4" id="KW-0029">Amino-acid transport</keyword>
<name>A0ABW5RBF9_9BACL</name>
<comment type="caution">
    <text evidence="10">The sequence shown here is derived from an EMBL/GenBank/DDBJ whole genome shotgun (WGS) entry which is preliminary data.</text>
</comment>
<dbReference type="Proteomes" id="UP001597497">
    <property type="component" value="Unassembled WGS sequence"/>
</dbReference>
<feature type="transmembrane region" description="Helical" evidence="8">
    <location>
        <begin position="12"/>
        <end position="36"/>
    </location>
</feature>
<evidence type="ECO:0000256" key="3">
    <source>
        <dbReference type="ARBA" id="ARBA00022692"/>
    </source>
</evidence>
<feature type="compositionally biased region" description="Basic and acidic residues" evidence="7">
    <location>
        <begin position="507"/>
        <end position="526"/>
    </location>
</feature>
<accession>A0ABW5RBF9</accession>
<sequence>MSSPHTEKGLSTFHLTMLALGTVVGGSFFLGSGVAIKTAGPSVLIAYIIGAVLVYLILYALSEMTVADPVSGSFRTYAERSFGSGLGFVTGWFYWTGIVFAMSSESIAASTFLKEWFPDLSTAWTGGLIIVAVTLLNLLGAERLSKLESGLAAVKLLSIVGFIVIGLAIIAGLMPDTPAAGAGELRTEPWMPGGITGIAGSMLIVIFTYAGFEVIGLAASEVKNPQQTIPRAIHFTILGLAGLYVTSLLVFLPLFPTGAIVEEQSPIVLALTRWGMNWAGTVMHVVMITAIISTMLAATFALGRMIRSLAEENQAPKFLKDQRDIPYRGILFSGVAMLAGLGLGLFLPQQVYVFLISSGGFSLLFSYLVILAAHYRWRKSHGCPDGTICRLRWFPYSSWIGMVSLVAVMISMPFVSGQGAGLIAGLILLVCYSALYLVKKKWFTREADRALDLKRANDAGPVKPSPTHWQTEAAQEWDLNEMSLPIQGANEETERNKRGSKGRSRGRSKEEKQRKDKRMDQKHPKQ</sequence>
<evidence type="ECO:0000256" key="1">
    <source>
        <dbReference type="ARBA" id="ARBA00004141"/>
    </source>
</evidence>
<dbReference type="EMBL" id="JBHUMM010000014">
    <property type="protein sequence ID" value="MFD2671729.1"/>
    <property type="molecule type" value="Genomic_DNA"/>
</dbReference>
<protein>
    <submittedName>
        <fullName evidence="10">Amino acid permease</fullName>
    </submittedName>
</protein>
<reference evidence="11" key="1">
    <citation type="journal article" date="2019" name="Int. J. Syst. Evol. Microbiol.">
        <title>The Global Catalogue of Microorganisms (GCM) 10K type strain sequencing project: providing services to taxonomists for standard genome sequencing and annotation.</title>
        <authorList>
            <consortium name="The Broad Institute Genomics Platform"/>
            <consortium name="The Broad Institute Genome Sequencing Center for Infectious Disease"/>
            <person name="Wu L."/>
            <person name="Ma J."/>
        </authorList>
    </citation>
    <scope>NUCLEOTIDE SEQUENCE [LARGE SCALE GENOMIC DNA]</scope>
    <source>
        <strain evidence="11">KCTC 33676</strain>
    </source>
</reference>
<dbReference type="Gene3D" id="1.20.1740.10">
    <property type="entry name" value="Amino acid/polyamine transporter I"/>
    <property type="match status" value="1"/>
</dbReference>
<keyword evidence="3 8" id="KW-0812">Transmembrane</keyword>
<dbReference type="PIRSF" id="PIRSF006060">
    <property type="entry name" value="AA_transporter"/>
    <property type="match status" value="1"/>
</dbReference>
<keyword evidence="6 8" id="KW-0472">Membrane</keyword>
<comment type="subcellular location">
    <subcellularLocation>
        <location evidence="1">Membrane</location>
        <topology evidence="1">Multi-pass membrane protein</topology>
    </subcellularLocation>
</comment>
<feature type="transmembrane region" description="Helical" evidence="8">
    <location>
        <begin position="194"/>
        <end position="220"/>
    </location>
</feature>
<dbReference type="PANTHER" id="PTHR43495:SF5">
    <property type="entry name" value="GAMMA-AMINOBUTYRIC ACID PERMEASE"/>
    <property type="match status" value="1"/>
</dbReference>
<dbReference type="Pfam" id="PF00324">
    <property type="entry name" value="AA_permease"/>
    <property type="match status" value="1"/>
</dbReference>
<dbReference type="PANTHER" id="PTHR43495">
    <property type="entry name" value="GABA PERMEASE"/>
    <property type="match status" value="1"/>
</dbReference>
<organism evidence="10 11">
    <name type="scientific">Marinicrinis sediminis</name>
    <dbReference type="NCBI Taxonomy" id="1652465"/>
    <lineage>
        <taxon>Bacteria</taxon>
        <taxon>Bacillati</taxon>
        <taxon>Bacillota</taxon>
        <taxon>Bacilli</taxon>
        <taxon>Bacillales</taxon>
        <taxon>Paenibacillaceae</taxon>
    </lineage>
</organism>
<evidence type="ECO:0000256" key="4">
    <source>
        <dbReference type="ARBA" id="ARBA00022970"/>
    </source>
</evidence>
<feature type="region of interest" description="Disordered" evidence="7">
    <location>
        <begin position="476"/>
        <end position="526"/>
    </location>
</feature>
<gene>
    <name evidence="10" type="ORF">ACFSUC_08935</name>
</gene>
<proteinExistence type="predicted"/>
<evidence type="ECO:0000256" key="2">
    <source>
        <dbReference type="ARBA" id="ARBA00022448"/>
    </source>
</evidence>
<evidence type="ECO:0000256" key="7">
    <source>
        <dbReference type="SAM" id="MobiDB-lite"/>
    </source>
</evidence>
<evidence type="ECO:0000259" key="9">
    <source>
        <dbReference type="Pfam" id="PF00324"/>
    </source>
</evidence>
<evidence type="ECO:0000313" key="11">
    <source>
        <dbReference type="Proteomes" id="UP001597497"/>
    </source>
</evidence>
<dbReference type="InterPro" id="IPR004841">
    <property type="entry name" value="AA-permease/SLC12A_dom"/>
</dbReference>
<keyword evidence="5 8" id="KW-1133">Transmembrane helix</keyword>
<feature type="transmembrane region" description="Helical" evidence="8">
    <location>
        <begin position="325"/>
        <end position="346"/>
    </location>
</feature>
<feature type="transmembrane region" description="Helical" evidence="8">
    <location>
        <begin position="152"/>
        <end position="174"/>
    </location>
</feature>
<feature type="domain" description="Amino acid permease/ SLC12A" evidence="9">
    <location>
        <begin position="14"/>
        <end position="445"/>
    </location>
</feature>
<feature type="transmembrane region" description="Helical" evidence="8">
    <location>
        <begin position="420"/>
        <end position="438"/>
    </location>
</feature>
<feature type="transmembrane region" description="Helical" evidence="8">
    <location>
        <begin position="275"/>
        <end position="304"/>
    </location>
</feature>
<keyword evidence="2" id="KW-0813">Transport</keyword>
<evidence type="ECO:0000256" key="6">
    <source>
        <dbReference type="ARBA" id="ARBA00023136"/>
    </source>
</evidence>
<feature type="transmembrane region" description="Helical" evidence="8">
    <location>
        <begin position="393"/>
        <end position="414"/>
    </location>
</feature>
<feature type="transmembrane region" description="Helical" evidence="8">
    <location>
        <begin position="122"/>
        <end position="140"/>
    </location>
</feature>